<evidence type="ECO:0000256" key="4">
    <source>
        <dbReference type="ARBA" id="ARBA00023310"/>
    </source>
</evidence>
<evidence type="ECO:0000259" key="6">
    <source>
        <dbReference type="Pfam" id="PF03976"/>
    </source>
</evidence>
<dbReference type="Proteomes" id="UP000031643">
    <property type="component" value="Chromosome"/>
</dbReference>
<sequence>MLPEKILDRYRVTKGDGFKLKDYDPDDSGNVDFNKKDGEELLEVGVKRLSRLQQRLYAEGRWAVLMVLQGIDTAGKDGIIKHVLTGVNPQGVTVHSFKQPSHLELAHDFLWRAYRALPQRGHIGIFNRSYYEDVLVVRVHPDLLQNSNLPPELITKDIWKERYQDINNFEQHLSRNGTLPIKFFLNISRKEQRERLLARLEDPDKIWKFSAADVAERRLWDKYQQVYEDMIRSTATEHSPWYVVPCNKKWFARLVVAGVLSEHIKSLDPSFPKMSSEDAAEIDAAHKELLDEEK</sequence>
<dbReference type="KEGG" id="mcg:GL4_1072"/>
<dbReference type="InterPro" id="IPR016898">
    <property type="entry name" value="Polyphosphate_phosphotransfera"/>
</dbReference>
<comment type="catalytic activity">
    <reaction evidence="5">
        <text>[phosphate](n) + ATP = [phosphate](n+1) + ADP</text>
        <dbReference type="Rhea" id="RHEA:19573"/>
        <dbReference type="Rhea" id="RHEA-COMP:9859"/>
        <dbReference type="Rhea" id="RHEA-COMP:14280"/>
        <dbReference type="ChEBI" id="CHEBI:16838"/>
        <dbReference type="ChEBI" id="CHEBI:30616"/>
        <dbReference type="ChEBI" id="CHEBI:456216"/>
    </reaction>
    <physiologicalReaction direction="right-to-left" evidence="5">
        <dbReference type="Rhea" id="RHEA:19575"/>
    </physiologicalReaction>
</comment>
<evidence type="ECO:0000256" key="5">
    <source>
        <dbReference type="ARBA" id="ARBA00024500"/>
    </source>
</evidence>
<keyword evidence="2" id="KW-0808">Transferase</keyword>
<feature type="domain" description="Polyphosphate kinase-2-related" evidence="6">
    <location>
        <begin position="35"/>
        <end position="268"/>
    </location>
</feature>
<dbReference type="RefSeq" id="WP_045365272.1">
    <property type="nucleotide sequence ID" value="NZ_AP014648.1"/>
</dbReference>
<evidence type="ECO:0000313" key="8">
    <source>
        <dbReference type="Proteomes" id="UP000031643"/>
    </source>
</evidence>
<dbReference type="GO" id="GO:0008976">
    <property type="term" value="F:polyphosphate kinase activity"/>
    <property type="evidence" value="ECO:0007669"/>
    <property type="project" value="InterPro"/>
</dbReference>
<dbReference type="STRING" id="1384459.GL4_1072"/>
<keyword evidence="4" id="KW-0066">ATP synthesis</keyword>
<dbReference type="InterPro" id="IPR027417">
    <property type="entry name" value="P-loop_NTPase"/>
</dbReference>
<keyword evidence="8" id="KW-1185">Reference proteome</keyword>
<dbReference type="InterPro" id="IPR022300">
    <property type="entry name" value="PPK2-rel_1"/>
</dbReference>
<dbReference type="GO" id="GO:0006754">
    <property type="term" value="P:ATP biosynthetic process"/>
    <property type="evidence" value="ECO:0007669"/>
    <property type="project" value="UniProtKB-KW"/>
</dbReference>
<dbReference type="HOGENOM" id="CLU_048699_1_0_5"/>
<dbReference type="SUPFAM" id="SSF52540">
    <property type="entry name" value="P-loop containing nucleoside triphosphate hydrolases"/>
    <property type="match status" value="1"/>
</dbReference>
<dbReference type="PIRSF" id="PIRSF028756">
    <property type="entry name" value="PPK2_prd"/>
    <property type="match status" value="1"/>
</dbReference>
<dbReference type="InterPro" id="IPR022488">
    <property type="entry name" value="PPK2-related"/>
</dbReference>
<evidence type="ECO:0000256" key="3">
    <source>
        <dbReference type="ARBA" id="ARBA00022777"/>
    </source>
</evidence>
<dbReference type="Pfam" id="PF03976">
    <property type="entry name" value="PPK2"/>
    <property type="match status" value="1"/>
</dbReference>
<protein>
    <recommendedName>
        <fullName evidence="6">Polyphosphate kinase-2-related domain-containing protein</fullName>
    </recommendedName>
</protein>
<organism evidence="7 8">
    <name type="scientific">Methyloceanibacter caenitepidi</name>
    <dbReference type="NCBI Taxonomy" id="1384459"/>
    <lineage>
        <taxon>Bacteria</taxon>
        <taxon>Pseudomonadati</taxon>
        <taxon>Pseudomonadota</taxon>
        <taxon>Alphaproteobacteria</taxon>
        <taxon>Hyphomicrobiales</taxon>
        <taxon>Hyphomicrobiaceae</taxon>
        <taxon>Methyloceanibacter</taxon>
    </lineage>
</organism>
<dbReference type="OrthoDB" id="9775224at2"/>
<dbReference type="AlphaFoldDB" id="A0A0A8K1X9"/>
<accession>A0A0A8K1X9</accession>
<proteinExistence type="inferred from homology"/>
<reference evidence="7 8" key="1">
    <citation type="submission" date="2014-09" db="EMBL/GenBank/DDBJ databases">
        <title>Genome sequencing of Methyloceanibacter caenitepidi Gela4.</title>
        <authorList>
            <person name="Takeuchi M."/>
            <person name="Susumu S."/>
            <person name="Kamagata Y."/>
            <person name="Oshima K."/>
            <person name="Hattori M."/>
            <person name="Iwasaki W."/>
        </authorList>
    </citation>
    <scope>NUCLEOTIDE SEQUENCE [LARGE SCALE GENOMIC DNA]</scope>
    <source>
        <strain evidence="7 8">Gela4</strain>
    </source>
</reference>
<keyword evidence="3" id="KW-0418">Kinase</keyword>
<dbReference type="GO" id="GO:0006797">
    <property type="term" value="P:polyphosphate metabolic process"/>
    <property type="evidence" value="ECO:0007669"/>
    <property type="project" value="InterPro"/>
</dbReference>
<evidence type="ECO:0000256" key="2">
    <source>
        <dbReference type="ARBA" id="ARBA00022679"/>
    </source>
</evidence>
<evidence type="ECO:0000256" key="1">
    <source>
        <dbReference type="ARBA" id="ARBA00009924"/>
    </source>
</evidence>
<dbReference type="NCBIfam" id="TIGR03709">
    <property type="entry name" value="PPK2_rel_1"/>
    <property type="match status" value="1"/>
</dbReference>
<comment type="similarity">
    <text evidence="1">Belongs to the polyphosphate kinase 2 (PPK2) family. Class I subfamily.</text>
</comment>
<gene>
    <name evidence="7" type="ORF">GL4_1072</name>
</gene>
<dbReference type="PANTHER" id="PTHR34383:SF3">
    <property type="entry name" value="POLYPHOSPHATE:AMP PHOSPHOTRANSFERASE"/>
    <property type="match status" value="1"/>
</dbReference>
<evidence type="ECO:0000313" key="7">
    <source>
        <dbReference type="EMBL" id="BAQ16532.1"/>
    </source>
</evidence>
<dbReference type="Gene3D" id="3.40.50.300">
    <property type="entry name" value="P-loop containing nucleotide triphosphate hydrolases"/>
    <property type="match status" value="1"/>
</dbReference>
<dbReference type="PANTHER" id="PTHR34383">
    <property type="entry name" value="POLYPHOSPHATE:AMP PHOSPHOTRANSFERASE-RELATED"/>
    <property type="match status" value="1"/>
</dbReference>
<name>A0A0A8K1X9_9HYPH</name>
<dbReference type="EMBL" id="AP014648">
    <property type="protein sequence ID" value="BAQ16532.1"/>
    <property type="molecule type" value="Genomic_DNA"/>
</dbReference>